<dbReference type="AlphaFoldDB" id="A0A243WAA8"/>
<evidence type="ECO:0000313" key="2">
    <source>
        <dbReference type="Proteomes" id="UP000194873"/>
    </source>
</evidence>
<accession>A0A243WAA8</accession>
<evidence type="ECO:0000313" key="1">
    <source>
        <dbReference type="EMBL" id="OUJ72476.1"/>
    </source>
</evidence>
<gene>
    <name evidence="1" type="ORF">BXP70_18105</name>
</gene>
<sequence length="250" mass="27644">MKTSNKLVLAALAVLLVALGLYNNALRAEYRAGSFRDPLRDFVTLPLRDFNALHLEAASLTSVRIQPGPYSVRVSKSLNDVLHVQRRGRELTLGVHFPSEFRPLFLGNREATIIITCPSLAALRTDATYTVKGKTQTDLAQPWDNCRVLVKGFAQDSLLIQADNGSLVELRDNTLHRLRVIAGHATGGPVVRFQTGNHIQQAQLTMSGKSKLVFEELAIPDLRYQFADSATTTLPGRSLSALLPRNDRFK</sequence>
<comment type="caution">
    <text evidence="1">The sequence shown here is derived from an EMBL/GenBank/DDBJ whole genome shotgun (WGS) entry which is preliminary data.</text>
</comment>
<dbReference type="RefSeq" id="WP_086595515.1">
    <property type="nucleotide sequence ID" value="NZ_MTSE01000010.1"/>
</dbReference>
<dbReference type="Proteomes" id="UP000194873">
    <property type="component" value="Unassembled WGS sequence"/>
</dbReference>
<protein>
    <submittedName>
        <fullName evidence="1">Uncharacterized protein</fullName>
    </submittedName>
</protein>
<proteinExistence type="predicted"/>
<dbReference type="OrthoDB" id="850138at2"/>
<dbReference type="Gene3D" id="2.160.20.120">
    <property type="match status" value="1"/>
</dbReference>
<reference evidence="1 2" key="1">
    <citation type="submission" date="2017-01" db="EMBL/GenBank/DDBJ databases">
        <title>A new Hymenobacter.</title>
        <authorList>
            <person name="Liang Y."/>
            <person name="Feng F."/>
        </authorList>
    </citation>
    <scope>NUCLEOTIDE SEQUENCE [LARGE SCALE GENOMIC DNA]</scope>
    <source>
        <strain evidence="1">MIMBbqt21</strain>
    </source>
</reference>
<organism evidence="1 2">
    <name type="scientific">Hymenobacter crusticola</name>
    <dbReference type="NCBI Taxonomy" id="1770526"/>
    <lineage>
        <taxon>Bacteria</taxon>
        <taxon>Pseudomonadati</taxon>
        <taxon>Bacteroidota</taxon>
        <taxon>Cytophagia</taxon>
        <taxon>Cytophagales</taxon>
        <taxon>Hymenobacteraceae</taxon>
        <taxon>Hymenobacter</taxon>
    </lineage>
</organism>
<dbReference type="EMBL" id="MTSE01000010">
    <property type="protein sequence ID" value="OUJ72476.1"/>
    <property type="molecule type" value="Genomic_DNA"/>
</dbReference>
<keyword evidence="2" id="KW-1185">Reference proteome</keyword>
<name>A0A243WAA8_9BACT</name>